<dbReference type="SMART" id="SM00389">
    <property type="entry name" value="HOX"/>
    <property type="match status" value="1"/>
</dbReference>
<name>A0A9W8KZT8_9FUNG</name>
<sequence>MSFGIYSPAPTSYSGSPAQLQSSMGSTLPENCSVPAAPSSCQPAYAELSTFIDRIPLLPSSQLTPVELQQNLSIPITSAQQPPSSVYRTMCDTLAFGGKALYNQPALLPETGSEAIPSAFPVFNIPYGTSFGSGALPSVPATFSIPAPGWGLPLLAMSEINTPPLPSQSLSTDQSHGQQQGIVFYPSDGQSIGGNNANGIPSLSQLSMQSPSSDPANSTDFQHTNNFLALASNHQTLPVPPLVHYPPPFLVGHASTNAVAPNAIAPTAPFVPSAQDSNAINSGVRYFQSCTGGSLAFAANASSLSENEGAYTNSASGLPQQKLSLENAHAALNNGSSLNSSPPLHSNKALMSPGRLAARASPSSVGSSDEDDFSTASCGGPIRIPTKARGTSAWKNQPRNSISKQQKLVFYQWLLQNTRFPFPTDDDRCNILAVDRMSEKQFKYWFANIRCRQFVKHRGDNGEFYFTPNSKFYESCLRLKLDIPGCVSLDVKRSMRKPRKTL</sequence>
<dbReference type="InterPro" id="IPR001356">
    <property type="entry name" value="HD"/>
</dbReference>
<evidence type="ECO:0000313" key="7">
    <source>
        <dbReference type="EMBL" id="KAJ2681174.1"/>
    </source>
</evidence>
<feature type="compositionally biased region" description="Low complexity" evidence="5">
    <location>
        <begin position="333"/>
        <end position="347"/>
    </location>
</feature>
<dbReference type="AlphaFoldDB" id="A0A9W8KZT8"/>
<reference evidence="7" key="1">
    <citation type="submission" date="2022-07" db="EMBL/GenBank/DDBJ databases">
        <title>Phylogenomic reconstructions and comparative analyses of Kickxellomycotina fungi.</title>
        <authorList>
            <person name="Reynolds N.K."/>
            <person name="Stajich J.E."/>
            <person name="Barry K."/>
            <person name="Grigoriev I.V."/>
            <person name="Crous P."/>
            <person name="Smith M.E."/>
        </authorList>
    </citation>
    <scope>NUCLEOTIDE SEQUENCE</scope>
    <source>
        <strain evidence="7">NRRL 3115</strain>
    </source>
</reference>
<evidence type="ECO:0000256" key="4">
    <source>
        <dbReference type="PROSITE-ProRule" id="PRU00108"/>
    </source>
</evidence>
<keyword evidence="1 4" id="KW-0238">DNA-binding</keyword>
<dbReference type="InterPro" id="IPR009057">
    <property type="entry name" value="Homeodomain-like_sf"/>
</dbReference>
<feature type="DNA-binding region" description="Homeobox" evidence="4">
    <location>
        <begin position="395"/>
        <end position="457"/>
    </location>
</feature>
<feature type="region of interest" description="Disordered" evidence="5">
    <location>
        <begin position="1"/>
        <end position="29"/>
    </location>
</feature>
<dbReference type="CDD" id="cd00086">
    <property type="entry name" value="homeodomain"/>
    <property type="match status" value="1"/>
</dbReference>
<dbReference type="PROSITE" id="PS50071">
    <property type="entry name" value="HOMEOBOX_2"/>
    <property type="match status" value="1"/>
</dbReference>
<gene>
    <name evidence="7" type="ORF">GGI25_000129</name>
</gene>
<evidence type="ECO:0000256" key="2">
    <source>
        <dbReference type="ARBA" id="ARBA00023155"/>
    </source>
</evidence>
<accession>A0A9W8KZT8</accession>
<feature type="compositionally biased region" description="Polar residues" evidence="5">
    <location>
        <begin position="167"/>
        <end position="181"/>
    </location>
</feature>
<dbReference type="Gene3D" id="1.10.10.60">
    <property type="entry name" value="Homeodomain-like"/>
    <property type="match status" value="1"/>
</dbReference>
<dbReference type="SUPFAM" id="SSF46689">
    <property type="entry name" value="Homeodomain-like"/>
    <property type="match status" value="1"/>
</dbReference>
<evidence type="ECO:0000256" key="5">
    <source>
        <dbReference type="SAM" id="MobiDB-lite"/>
    </source>
</evidence>
<feature type="compositionally biased region" description="Low complexity" evidence="5">
    <location>
        <begin position="201"/>
        <end position="213"/>
    </location>
</feature>
<dbReference type="Pfam" id="PF05920">
    <property type="entry name" value="Homeobox_KN"/>
    <property type="match status" value="1"/>
</dbReference>
<feature type="compositionally biased region" description="Polar residues" evidence="5">
    <location>
        <begin position="188"/>
        <end position="199"/>
    </location>
</feature>
<comment type="caution">
    <text evidence="7">The sequence shown here is derived from an EMBL/GenBank/DDBJ whole genome shotgun (WGS) entry which is preliminary data.</text>
</comment>
<evidence type="ECO:0000256" key="1">
    <source>
        <dbReference type="ARBA" id="ARBA00023125"/>
    </source>
</evidence>
<organism evidence="7 8">
    <name type="scientific">Coemansia spiralis</name>
    <dbReference type="NCBI Taxonomy" id="417178"/>
    <lineage>
        <taxon>Eukaryota</taxon>
        <taxon>Fungi</taxon>
        <taxon>Fungi incertae sedis</taxon>
        <taxon>Zoopagomycota</taxon>
        <taxon>Kickxellomycotina</taxon>
        <taxon>Kickxellomycetes</taxon>
        <taxon>Kickxellales</taxon>
        <taxon>Kickxellaceae</taxon>
        <taxon>Coemansia</taxon>
    </lineage>
</organism>
<dbReference type="GO" id="GO:0005634">
    <property type="term" value="C:nucleus"/>
    <property type="evidence" value="ECO:0007669"/>
    <property type="project" value="UniProtKB-SubCell"/>
</dbReference>
<dbReference type="GO" id="GO:0003677">
    <property type="term" value="F:DNA binding"/>
    <property type="evidence" value="ECO:0007669"/>
    <property type="project" value="UniProtKB-UniRule"/>
</dbReference>
<keyword evidence="2 4" id="KW-0371">Homeobox</keyword>
<feature type="compositionally biased region" description="Polar residues" evidence="5">
    <location>
        <begin position="9"/>
        <end position="29"/>
    </location>
</feature>
<feature type="domain" description="Homeobox" evidence="6">
    <location>
        <begin position="393"/>
        <end position="456"/>
    </location>
</feature>
<dbReference type="Proteomes" id="UP001151518">
    <property type="component" value="Unassembled WGS sequence"/>
</dbReference>
<dbReference type="EMBL" id="JANBTW010000001">
    <property type="protein sequence ID" value="KAJ2681174.1"/>
    <property type="molecule type" value="Genomic_DNA"/>
</dbReference>
<comment type="subcellular location">
    <subcellularLocation>
        <location evidence="4">Nucleus</location>
    </subcellularLocation>
</comment>
<protein>
    <recommendedName>
        <fullName evidence="6">Homeobox domain-containing protein</fullName>
    </recommendedName>
</protein>
<proteinExistence type="predicted"/>
<evidence type="ECO:0000259" key="6">
    <source>
        <dbReference type="PROSITE" id="PS50071"/>
    </source>
</evidence>
<dbReference type="InterPro" id="IPR008422">
    <property type="entry name" value="KN_HD"/>
</dbReference>
<evidence type="ECO:0000256" key="3">
    <source>
        <dbReference type="ARBA" id="ARBA00023242"/>
    </source>
</evidence>
<feature type="region of interest" description="Disordered" evidence="5">
    <location>
        <begin position="163"/>
        <end position="221"/>
    </location>
</feature>
<dbReference type="OrthoDB" id="10056939at2759"/>
<evidence type="ECO:0000313" key="8">
    <source>
        <dbReference type="Proteomes" id="UP001151518"/>
    </source>
</evidence>
<keyword evidence="3 4" id="KW-0539">Nucleus</keyword>
<dbReference type="GO" id="GO:0006355">
    <property type="term" value="P:regulation of DNA-templated transcription"/>
    <property type="evidence" value="ECO:0007669"/>
    <property type="project" value="InterPro"/>
</dbReference>
<feature type="region of interest" description="Disordered" evidence="5">
    <location>
        <begin position="333"/>
        <end position="353"/>
    </location>
</feature>